<feature type="domain" description="GGDEF" evidence="3">
    <location>
        <begin position="169"/>
        <end position="298"/>
    </location>
</feature>
<evidence type="ECO:0000313" key="5">
    <source>
        <dbReference type="Proteomes" id="UP000032568"/>
    </source>
</evidence>
<evidence type="ECO:0000256" key="1">
    <source>
        <dbReference type="ARBA" id="ARBA00001946"/>
    </source>
</evidence>
<dbReference type="Pfam" id="PF00990">
    <property type="entry name" value="GGDEF"/>
    <property type="match status" value="1"/>
</dbReference>
<evidence type="ECO:0000259" key="3">
    <source>
        <dbReference type="PROSITE" id="PS50887"/>
    </source>
</evidence>
<sequence>MQTINILENRYSPFNAFKVFDSSSFENKKRGAELLEQLQVTLDLEKLLNIFAIEAAKYVDFSGLYFKHGSIRKAIRGSRSARNEHQFELKLNNEFIGMLTYAVNSPINHTNSKILNQLHQYLLYPLRNAIEYHRAMQLAMQDGLTGLGNRRYFDEQLRRAMHHANRHRSHVGLVVCDLNKFKAVNDTHGHAVGDQVLVNFADALRASIRDSDSLFRFGGDEFAVLVENATEQSLTLIKHRINQASDNDALLAKYQVSCALGTSLMNRADNEQSLFERADQALYHEKMGMPHHLSLVEA</sequence>
<proteinExistence type="predicted"/>
<dbReference type="SMART" id="SM00267">
    <property type="entry name" value="GGDEF"/>
    <property type="match status" value="1"/>
</dbReference>
<dbReference type="RefSeq" id="WP_044831723.1">
    <property type="nucleotide sequence ID" value="NZ_CP059735.1"/>
</dbReference>
<dbReference type="EC" id="2.7.7.65" evidence="2"/>
<dbReference type="InterPro" id="IPR000160">
    <property type="entry name" value="GGDEF_dom"/>
</dbReference>
<dbReference type="InterPro" id="IPR043128">
    <property type="entry name" value="Rev_trsase/Diguanyl_cyclase"/>
</dbReference>
<dbReference type="Proteomes" id="UP000032568">
    <property type="component" value="Chromosome"/>
</dbReference>
<dbReference type="SUPFAM" id="SSF55073">
    <property type="entry name" value="Nucleotide cyclase"/>
    <property type="match status" value="1"/>
</dbReference>
<accession>A0AAE9YMY2</accession>
<gene>
    <name evidence="4" type="ORF">SG35_017305</name>
</gene>
<organism evidence="4 5">
    <name type="scientific">Thalassomonas actiniarum</name>
    <dbReference type="NCBI Taxonomy" id="485447"/>
    <lineage>
        <taxon>Bacteria</taxon>
        <taxon>Pseudomonadati</taxon>
        <taxon>Pseudomonadota</taxon>
        <taxon>Gammaproteobacteria</taxon>
        <taxon>Alteromonadales</taxon>
        <taxon>Colwelliaceae</taxon>
        <taxon>Thalassomonas</taxon>
    </lineage>
</organism>
<dbReference type="EMBL" id="CP059735">
    <property type="protein sequence ID" value="WDD97109.1"/>
    <property type="molecule type" value="Genomic_DNA"/>
</dbReference>
<protein>
    <recommendedName>
        <fullName evidence="2">diguanylate cyclase</fullName>
        <ecNumber evidence="2">2.7.7.65</ecNumber>
    </recommendedName>
</protein>
<dbReference type="NCBIfam" id="TIGR00254">
    <property type="entry name" value="GGDEF"/>
    <property type="match status" value="1"/>
</dbReference>
<dbReference type="AlphaFoldDB" id="A0AAE9YMY2"/>
<dbReference type="GO" id="GO:0052621">
    <property type="term" value="F:diguanylate cyclase activity"/>
    <property type="evidence" value="ECO:0007669"/>
    <property type="project" value="UniProtKB-EC"/>
</dbReference>
<dbReference type="FunFam" id="3.30.70.270:FF:000001">
    <property type="entry name" value="Diguanylate cyclase domain protein"/>
    <property type="match status" value="1"/>
</dbReference>
<dbReference type="InterPro" id="IPR029787">
    <property type="entry name" value="Nucleotide_cyclase"/>
</dbReference>
<dbReference type="GO" id="GO:1902201">
    <property type="term" value="P:negative regulation of bacterial-type flagellum-dependent cell motility"/>
    <property type="evidence" value="ECO:0007669"/>
    <property type="project" value="TreeGrafter"/>
</dbReference>
<name>A0AAE9YMY2_9GAMM</name>
<dbReference type="GO" id="GO:0005886">
    <property type="term" value="C:plasma membrane"/>
    <property type="evidence" value="ECO:0007669"/>
    <property type="project" value="TreeGrafter"/>
</dbReference>
<reference evidence="4 5" key="1">
    <citation type="journal article" date="2015" name="Genome Announc.">
        <title>Draft Genome Sequences of Marine Isolates of Thalassomonas viridans and Thalassomonas actiniarum.</title>
        <authorList>
            <person name="Olonade I."/>
            <person name="van Zyl L.J."/>
            <person name="Trindade M."/>
        </authorList>
    </citation>
    <scope>NUCLEOTIDE SEQUENCE [LARGE SCALE GENOMIC DNA]</scope>
    <source>
        <strain evidence="4 5">A5K-106</strain>
    </source>
</reference>
<dbReference type="PANTHER" id="PTHR45138:SF6">
    <property type="entry name" value="DIGUANYLATE CYCLASE DGCN"/>
    <property type="match status" value="1"/>
</dbReference>
<dbReference type="CDD" id="cd01949">
    <property type="entry name" value="GGDEF"/>
    <property type="match status" value="1"/>
</dbReference>
<reference evidence="4 5" key="2">
    <citation type="journal article" date="2022" name="Mar. Drugs">
        <title>Bioassay-Guided Fractionation Leads to the Detection of Cholic Acid Generated by the Rare Thalassomonas sp.</title>
        <authorList>
            <person name="Pheiffer F."/>
            <person name="Schneider Y.K."/>
            <person name="Hansen E.H."/>
            <person name="Andersen J.H."/>
            <person name="Isaksson J."/>
            <person name="Busche T."/>
            <person name="R C."/>
            <person name="Kalinowski J."/>
            <person name="Zyl L.V."/>
            <person name="Trindade M."/>
        </authorList>
    </citation>
    <scope>NUCLEOTIDE SEQUENCE [LARGE SCALE GENOMIC DNA]</scope>
    <source>
        <strain evidence="4 5">A5K-106</strain>
    </source>
</reference>
<keyword evidence="5" id="KW-1185">Reference proteome</keyword>
<comment type="cofactor">
    <cofactor evidence="1">
        <name>Mg(2+)</name>
        <dbReference type="ChEBI" id="CHEBI:18420"/>
    </cofactor>
</comment>
<dbReference type="GO" id="GO:0043709">
    <property type="term" value="P:cell adhesion involved in single-species biofilm formation"/>
    <property type="evidence" value="ECO:0007669"/>
    <property type="project" value="TreeGrafter"/>
</dbReference>
<dbReference type="PANTHER" id="PTHR45138">
    <property type="entry name" value="REGULATORY COMPONENTS OF SENSORY TRANSDUCTION SYSTEM"/>
    <property type="match status" value="1"/>
</dbReference>
<dbReference type="KEGG" id="tact:SG35_017305"/>
<evidence type="ECO:0000256" key="2">
    <source>
        <dbReference type="ARBA" id="ARBA00012528"/>
    </source>
</evidence>
<dbReference type="InterPro" id="IPR050469">
    <property type="entry name" value="Diguanylate_Cyclase"/>
</dbReference>
<dbReference type="PROSITE" id="PS50887">
    <property type="entry name" value="GGDEF"/>
    <property type="match status" value="1"/>
</dbReference>
<dbReference type="Gene3D" id="3.30.70.270">
    <property type="match status" value="1"/>
</dbReference>
<evidence type="ECO:0000313" key="4">
    <source>
        <dbReference type="EMBL" id="WDD97109.1"/>
    </source>
</evidence>